<dbReference type="PANTHER" id="PTHR34070:SF1">
    <property type="entry name" value="DNA ALKYLATION REPAIR PROTEIN"/>
    <property type="match status" value="1"/>
</dbReference>
<dbReference type="PANTHER" id="PTHR34070">
    <property type="entry name" value="ARMADILLO-TYPE FOLD"/>
    <property type="match status" value="1"/>
</dbReference>
<evidence type="ECO:0000313" key="2">
    <source>
        <dbReference type="Proteomes" id="UP001198893"/>
    </source>
</evidence>
<dbReference type="RefSeq" id="WP_227701040.1">
    <property type="nucleotide sequence ID" value="NZ_JAJEQW010000019.1"/>
</dbReference>
<dbReference type="EMBL" id="JAJEQW010000019">
    <property type="protein sequence ID" value="MCC2243319.1"/>
    <property type="molecule type" value="Genomic_DNA"/>
</dbReference>
<dbReference type="InterPro" id="IPR014825">
    <property type="entry name" value="DNA_alkylation"/>
</dbReference>
<sequence>MSELNEKIRQQLMEWAEPDFGTFSAGLIPGEKHVLGVRLPLLRSYAKELAKGDWQTYLSQASDDSMEETMLQGMTLGYVKSDFAGIRPYLDAFLPKIKNWSVCDSTCASLKIARKEPGAVLEYLLPYLRSDEEFFIRFGVVMLLDHFITEDYIDLVLEEVDKIHQEAYYVKMAVAWNLSVCFVKFRDKTLSYLRTNHLDDWTYNKTIQKIRESYRVTKEDKEMLLKMKRKAEK</sequence>
<evidence type="ECO:0000313" key="1">
    <source>
        <dbReference type="EMBL" id="MCC2243319.1"/>
    </source>
</evidence>
<dbReference type="Pfam" id="PF08713">
    <property type="entry name" value="DNA_alkylation"/>
    <property type="match status" value="1"/>
</dbReference>
<comment type="caution">
    <text evidence="1">The sequence shown here is derived from an EMBL/GenBank/DDBJ whole genome shotgun (WGS) entry which is preliminary data.</text>
</comment>
<proteinExistence type="predicted"/>
<accession>A0AAW4WJ17</accession>
<organism evidence="1 2">
    <name type="scientific">Roseburia amylophila</name>
    <dbReference type="NCBI Taxonomy" id="2981794"/>
    <lineage>
        <taxon>Bacteria</taxon>
        <taxon>Bacillati</taxon>
        <taxon>Bacillota</taxon>
        <taxon>Clostridia</taxon>
        <taxon>Lachnospirales</taxon>
        <taxon>Lachnospiraceae</taxon>
        <taxon>Roseburia</taxon>
    </lineage>
</organism>
<dbReference type="Gene3D" id="1.25.10.90">
    <property type="match status" value="1"/>
</dbReference>
<dbReference type="InterPro" id="IPR016024">
    <property type="entry name" value="ARM-type_fold"/>
</dbReference>
<reference evidence="1" key="1">
    <citation type="submission" date="2021-10" db="EMBL/GenBank/DDBJ databases">
        <title>Anaerobic single-cell dispensing facilitates the cultivation of human gut bacteria.</title>
        <authorList>
            <person name="Afrizal A."/>
        </authorList>
    </citation>
    <scope>NUCLEOTIDE SEQUENCE</scope>
    <source>
        <strain evidence="1">CLA-AA-H204</strain>
    </source>
</reference>
<dbReference type="CDD" id="cd06561">
    <property type="entry name" value="AlkD_like"/>
    <property type="match status" value="1"/>
</dbReference>
<name>A0AAW4WJ17_9FIRM</name>
<protein>
    <submittedName>
        <fullName evidence="1">DNA alkylation repair protein</fullName>
    </submittedName>
</protein>
<dbReference type="Proteomes" id="UP001198893">
    <property type="component" value="Unassembled WGS sequence"/>
</dbReference>
<gene>
    <name evidence="1" type="ORF">LKD47_13640</name>
</gene>
<dbReference type="SUPFAM" id="SSF48371">
    <property type="entry name" value="ARM repeat"/>
    <property type="match status" value="1"/>
</dbReference>
<dbReference type="AlphaFoldDB" id="A0AAW4WJ17"/>